<reference evidence="1" key="1">
    <citation type="submission" date="2023-07" db="EMBL/GenBank/DDBJ databases">
        <title>Genomic Encyclopedia of Type Strains, Phase IV (KMG-IV): sequencing the most valuable type-strain genomes for metagenomic binning, comparative biology and taxonomic classification.</title>
        <authorList>
            <person name="Goeker M."/>
        </authorList>
    </citation>
    <scope>NUCLEOTIDE SEQUENCE</scope>
    <source>
        <strain evidence="1">DSM 26174</strain>
    </source>
</reference>
<dbReference type="SUPFAM" id="SSF56784">
    <property type="entry name" value="HAD-like"/>
    <property type="match status" value="1"/>
</dbReference>
<gene>
    <name evidence="1" type="ORF">HNQ88_002749</name>
</gene>
<dbReference type="InterPro" id="IPR023214">
    <property type="entry name" value="HAD_sf"/>
</dbReference>
<dbReference type="AlphaFoldDB" id="A0AAE3XPR6"/>
<proteinExistence type="predicted"/>
<accession>A0AAE3XPR6</accession>
<name>A0AAE3XPR6_9BACT</name>
<sequence length="156" mass="17385">MLSLSIPGKGRFEIKHIVLDYNGTLAIDGAPINGVRDRLRFLAQHFEVHVLTGDYFNSVKSKLRDLPCSIEVISQSSQCEDKVKYVEKLGAESVIAIGNGYNDSMMLEKAALGIVVMQEEGCSSRALRSADILSRNIFEALQLLIRPKRLEATLRY</sequence>
<evidence type="ECO:0000313" key="1">
    <source>
        <dbReference type="EMBL" id="MDR6239701.1"/>
    </source>
</evidence>
<keyword evidence="2" id="KW-1185">Reference proteome</keyword>
<dbReference type="EMBL" id="JAVDQD010000003">
    <property type="protein sequence ID" value="MDR6239701.1"/>
    <property type="molecule type" value="Genomic_DNA"/>
</dbReference>
<protein>
    <submittedName>
        <fullName evidence="1">P-type E1-E2 ATPase</fullName>
    </submittedName>
</protein>
<evidence type="ECO:0000313" key="2">
    <source>
        <dbReference type="Proteomes" id="UP001185092"/>
    </source>
</evidence>
<organism evidence="1 2">
    <name type="scientific">Aureibacter tunicatorum</name>
    <dbReference type="NCBI Taxonomy" id="866807"/>
    <lineage>
        <taxon>Bacteria</taxon>
        <taxon>Pseudomonadati</taxon>
        <taxon>Bacteroidota</taxon>
        <taxon>Cytophagia</taxon>
        <taxon>Cytophagales</taxon>
        <taxon>Persicobacteraceae</taxon>
        <taxon>Aureibacter</taxon>
    </lineage>
</organism>
<dbReference type="Proteomes" id="UP001185092">
    <property type="component" value="Unassembled WGS sequence"/>
</dbReference>
<dbReference type="InterPro" id="IPR036412">
    <property type="entry name" value="HAD-like_sf"/>
</dbReference>
<dbReference type="Gene3D" id="3.40.50.1000">
    <property type="entry name" value="HAD superfamily/HAD-like"/>
    <property type="match status" value="1"/>
</dbReference>
<dbReference type="RefSeq" id="WP_309939447.1">
    <property type="nucleotide sequence ID" value="NZ_AP025305.1"/>
</dbReference>
<dbReference type="Pfam" id="PF08282">
    <property type="entry name" value="Hydrolase_3"/>
    <property type="match status" value="1"/>
</dbReference>
<comment type="caution">
    <text evidence="1">The sequence shown here is derived from an EMBL/GenBank/DDBJ whole genome shotgun (WGS) entry which is preliminary data.</text>
</comment>